<reference evidence="1 2" key="1">
    <citation type="submission" date="2015-01" db="EMBL/GenBank/DDBJ databases">
        <title>Evolution of Trichinella species and genotypes.</title>
        <authorList>
            <person name="Korhonen P.K."/>
            <person name="Edoardo P."/>
            <person name="Giuseppe L.R."/>
            <person name="Gasser R.B."/>
        </authorList>
    </citation>
    <scope>NUCLEOTIDE SEQUENCE [LARGE SCALE GENOMIC DNA]</scope>
    <source>
        <strain evidence="1">ISS1029</strain>
    </source>
</reference>
<organism evidence="1 2">
    <name type="scientific">Trichinella zimbabwensis</name>
    <dbReference type="NCBI Taxonomy" id="268475"/>
    <lineage>
        <taxon>Eukaryota</taxon>
        <taxon>Metazoa</taxon>
        <taxon>Ecdysozoa</taxon>
        <taxon>Nematoda</taxon>
        <taxon>Enoplea</taxon>
        <taxon>Dorylaimia</taxon>
        <taxon>Trichinellida</taxon>
        <taxon>Trichinellidae</taxon>
        <taxon>Trichinella</taxon>
    </lineage>
</organism>
<comment type="caution">
    <text evidence="1">The sequence shown here is derived from an EMBL/GenBank/DDBJ whole genome shotgun (WGS) entry which is preliminary data.</text>
</comment>
<proteinExistence type="predicted"/>
<keyword evidence="2" id="KW-1185">Reference proteome</keyword>
<dbReference type="Proteomes" id="UP000055024">
    <property type="component" value="Unassembled WGS sequence"/>
</dbReference>
<evidence type="ECO:0000313" key="2">
    <source>
        <dbReference type="Proteomes" id="UP000055024"/>
    </source>
</evidence>
<dbReference type="AlphaFoldDB" id="A0A0V1F3Z3"/>
<accession>A0A0V1F3Z3</accession>
<gene>
    <name evidence="1" type="ORF">T11_2193</name>
</gene>
<name>A0A0V1F3Z3_9BILA</name>
<evidence type="ECO:0000313" key="1">
    <source>
        <dbReference type="EMBL" id="KRY80638.1"/>
    </source>
</evidence>
<protein>
    <submittedName>
        <fullName evidence="1">Uncharacterized protein</fullName>
    </submittedName>
</protein>
<sequence length="35" mass="4161">MVFLGGFTCAHTWRFHMCSHMVFLGGFMCAHTWYF</sequence>
<dbReference type="EMBL" id="JYDP01006653">
    <property type="protein sequence ID" value="KRY80638.1"/>
    <property type="molecule type" value="Genomic_DNA"/>
</dbReference>